<reference evidence="4" key="2">
    <citation type="submission" date="2021-04" db="EMBL/GenBank/DDBJ databases">
        <authorList>
            <person name="Gilroy R."/>
        </authorList>
    </citation>
    <scope>NUCLEOTIDE SEQUENCE</scope>
    <source>
        <strain evidence="4">CHK188-4685</strain>
    </source>
</reference>
<evidence type="ECO:0000256" key="1">
    <source>
        <dbReference type="ARBA" id="ARBA00023125"/>
    </source>
</evidence>
<keyword evidence="1 2" id="KW-0238">DNA-binding</keyword>
<dbReference type="Proteomes" id="UP000886804">
    <property type="component" value="Unassembled WGS sequence"/>
</dbReference>
<comment type="caution">
    <text evidence="4">The sequence shown here is derived from an EMBL/GenBank/DDBJ whole genome shotgun (WGS) entry which is preliminary data.</text>
</comment>
<gene>
    <name evidence="4" type="ORF">H9716_10715</name>
</gene>
<dbReference type="AlphaFoldDB" id="A0A9D2RLI8"/>
<evidence type="ECO:0000256" key="2">
    <source>
        <dbReference type="PROSITE-ProRule" id="PRU00335"/>
    </source>
</evidence>
<name>A0A9D2RLI8_9FIRM</name>
<evidence type="ECO:0000259" key="3">
    <source>
        <dbReference type="PROSITE" id="PS50977"/>
    </source>
</evidence>
<reference evidence="4" key="1">
    <citation type="journal article" date="2021" name="PeerJ">
        <title>Extensive microbial diversity within the chicken gut microbiome revealed by metagenomics and culture.</title>
        <authorList>
            <person name="Gilroy R."/>
            <person name="Ravi A."/>
            <person name="Getino M."/>
            <person name="Pursley I."/>
            <person name="Horton D.L."/>
            <person name="Alikhan N.F."/>
            <person name="Baker D."/>
            <person name="Gharbi K."/>
            <person name="Hall N."/>
            <person name="Watson M."/>
            <person name="Adriaenssens E.M."/>
            <person name="Foster-Nyarko E."/>
            <person name="Jarju S."/>
            <person name="Secka A."/>
            <person name="Antonio M."/>
            <person name="Oren A."/>
            <person name="Chaudhuri R.R."/>
            <person name="La Ragione R."/>
            <person name="Hildebrand F."/>
            <person name="Pallen M.J."/>
        </authorList>
    </citation>
    <scope>NUCLEOTIDE SEQUENCE</scope>
    <source>
        <strain evidence="4">CHK188-4685</strain>
    </source>
</reference>
<organism evidence="4 5">
    <name type="scientific">Candidatus Enterocloster faecavium</name>
    <dbReference type="NCBI Taxonomy" id="2838560"/>
    <lineage>
        <taxon>Bacteria</taxon>
        <taxon>Bacillati</taxon>
        <taxon>Bacillota</taxon>
        <taxon>Clostridia</taxon>
        <taxon>Lachnospirales</taxon>
        <taxon>Lachnospiraceae</taxon>
        <taxon>Enterocloster</taxon>
    </lineage>
</organism>
<dbReference type="PROSITE" id="PS50977">
    <property type="entry name" value="HTH_TETR_2"/>
    <property type="match status" value="1"/>
</dbReference>
<proteinExistence type="predicted"/>
<evidence type="ECO:0000313" key="4">
    <source>
        <dbReference type="EMBL" id="HJB08314.1"/>
    </source>
</evidence>
<feature type="DNA-binding region" description="H-T-H motif" evidence="2">
    <location>
        <begin position="34"/>
        <end position="53"/>
    </location>
</feature>
<dbReference type="SUPFAM" id="SSF46689">
    <property type="entry name" value="Homeodomain-like"/>
    <property type="match status" value="1"/>
</dbReference>
<dbReference type="InterPro" id="IPR001647">
    <property type="entry name" value="HTH_TetR"/>
</dbReference>
<dbReference type="EMBL" id="DWYS01000127">
    <property type="protein sequence ID" value="HJB08314.1"/>
    <property type="molecule type" value="Genomic_DNA"/>
</dbReference>
<evidence type="ECO:0000313" key="5">
    <source>
        <dbReference type="Proteomes" id="UP000886804"/>
    </source>
</evidence>
<dbReference type="InterPro" id="IPR009057">
    <property type="entry name" value="Homeodomain-like_sf"/>
</dbReference>
<protein>
    <submittedName>
        <fullName evidence="4">TetR/AcrR family transcriptional regulator</fullName>
    </submittedName>
</protein>
<dbReference type="Gene3D" id="1.10.357.10">
    <property type="entry name" value="Tetracycline Repressor, domain 2"/>
    <property type="match status" value="1"/>
</dbReference>
<dbReference type="Pfam" id="PF00440">
    <property type="entry name" value="TetR_N"/>
    <property type="match status" value="1"/>
</dbReference>
<sequence length="83" mass="9777">MPTERFERLSQRKKKKIADAIREEMEHSPIEKLNMCRIAKKASISRGSLYLYFENKNDMICFSLAQEAARRLEQIRASISRQS</sequence>
<dbReference type="GO" id="GO:0003677">
    <property type="term" value="F:DNA binding"/>
    <property type="evidence" value="ECO:0007669"/>
    <property type="project" value="UniProtKB-UniRule"/>
</dbReference>
<feature type="domain" description="HTH tetR-type" evidence="3">
    <location>
        <begin position="11"/>
        <end position="71"/>
    </location>
</feature>
<accession>A0A9D2RLI8</accession>